<dbReference type="PANTHER" id="PTHR31845">
    <property type="entry name" value="FINGER DOMAIN PROTEIN, PUTATIVE-RELATED"/>
    <property type="match status" value="1"/>
</dbReference>
<feature type="compositionally biased region" description="Polar residues" evidence="7">
    <location>
        <begin position="572"/>
        <end position="599"/>
    </location>
</feature>
<dbReference type="CDD" id="cd12148">
    <property type="entry name" value="fungal_TF_MHR"/>
    <property type="match status" value="1"/>
</dbReference>
<evidence type="ECO:0000256" key="6">
    <source>
        <dbReference type="ARBA" id="ARBA00023242"/>
    </source>
</evidence>
<protein>
    <recommendedName>
        <fullName evidence="10">Transcription factor domain-containing protein</fullName>
    </recommendedName>
</protein>
<evidence type="ECO:0000256" key="4">
    <source>
        <dbReference type="ARBA" id="ARBA00023125"/>
    </source>
</evidence>
<comment type="caution">
    <text evidence="8">The sequence shown here is derived from an EMBL/GenBank/DDBJ whole genome shotgun (WGS) entry which is preliminary data.</text>
</comment>
<gene>
    <name evidence="8" type="ORF">ASPNIDRAFT_37921</name>
</gene>
<evidence type="ECO:0008006" key="10">
    <source>
        <dbReference type="Google" id="ProtNLM"/>
    </source>
</evidence>
<keyword evidence="2" id="KW-0862">Zinc</keyword>
<evidence type="ECO:0000256" key="2">
    <source>
        <dbReference type="ARBA" id="ARBA00022833"/>
    </source>
</evidence>
<dbReference type="PANTHER" id="PTHR31845:SF37">
    <property type="entry name" value="TRANSCRIPTION FACTOR DOMAIN-CONTAINING PROTEIN"/>
    <property type="match status" value="1"/>
</dbReference>
<feature type="region of interest" description="Disordered" evidence="7">
    <location>
        <begin position="43"/>
        <end position="65"/>
    </location>
</feature>
<dbReference type="GO" id="GO:0000976">
    <property type="term" value="F:transcription cis-regulatory region binding"/>
    <property type="evidence" value="ECO:0007669"/>
    <property type="project" value="TreeGrafter"/>
</dbReference>
<evidence type="ECO:0000256" key="1">
    <source>
        <dbReference type="ARBA" id="ARBA00004123"/>
    </source>
</evidence>
<proteinExistence type="predicted"/>
<comment type="subcellular location">
    <subcellularLocation>
        <location evidence="1">Nucleus</location>
    </subcellularLocation>
</comment>
<evidence type="ECO:0000256" key="7">
    <source>
        <dbReference type="SAM" id="MobiDB-lite"/>
    </source>
</evidence>
<keyword evidence="6" id="KW-0539">Nucleus</keyword>
<organism evidence="8 9">
    <name type="scientific">Aspergillus niger (strain ATCC 1015 / CBS 113.46 / FGSC A1144 / LSHB Ac4 / NCTC 3858a / NRRL 328 / USDA 3528.7)</name>
    <dbReference type="NCBI Taxonomy" id="380704"/>
    <lineage>
        <taxon>Eukaryota</taxon>
        <taxon>Fungi</taxon>
        <taxon>Dikarya</taxon>
        <taxon>Ascomycota</taxon>
        <taxon>Pezizomycotina</taxon>
        <taxon>Eurotiomycetes</taxon>
        <taxon>Eurotiomycetidae</taxon>
        <taxon>Eurotiales</taxon>
        <taxon>Aspergillaceae</taxon>
        <taxon>Aspergillus</taxon>
        <taxon>Aspergillus subgen. Circumdati</taxon>
    </lineage>
</organism>
<reference evidence="8 9" key="1">
    <citation type="journal article" date="2011" name="Genome Res.">
        <title>Comparative genomics of citric-acid-producing Aspergillus niger ATCC 1015 versus enzyme-producing CBS 513.88.</title>
        <authorList>
            <person name="Andersen M.R."/>
            <person name="Salazar M.P."/>
            <person name="Schaap P.J."/>
            <person name="van de Vondervoort P.J."/>
            <person name="Culley D."/>
            <person name="Thykaer J."/>
            <person name="Frisvad J.C."/>
            <person name="Nielsen K.F."/>
            <person name="Albang R."/>
            <person name="Albermann K."/>
            <person name="Berka R.M."/>
            <person name="Braus G.H."/>
            <person name="Braus-Stromeyer S.A."/>
            <person name="Corrochano L.M."/>
            <person name="Dai Z."/>
            <person name="van Dijck P.W."/>
            <person name="Hofmann G."/>
            <person name="Lasure L.L."/>
            <person name="Magnuson J.K."/>
            <person name="Menke H."/>
            <person name="Meijer M."/>
            <person name="Meijer S.L."/>
            <person name="Nielsen J.B."/>
            <person name="Nielsen M.L."/>
            <person name="van Ooyen A.J."/>
            <person name="Pel H.J."/>
            <person name="Poulsen L."/>
            <person name="Samson R.A."/>
            <person name="Stam H."/>
            <person name="Tsang A."/>
            <person name="van den Brink J.M."/>
            <person name="Atkins A."/>
            <person name="Aerts A."/>
            <person name="Shapiro H."/>
            <person name="Pangilinan J."/>
            <person name="Salamov A."/>
            <person name="Lou Y."/>
            <person name="Lindquist E."/>
            <person name="Lucas S."/>
            <person name="Grimwood J."/>
            <person name="Grigoriev I.V."/>
            <person name="Kubicek C.P."/>
            <person name="Martinez D."/>
            <person name="van Peij N.N."/>
            <person name="Roubos J.A."/>
            <person name="Nielsen J."/>
            <person name="Baker S.E."/>
        </authorList>
    </citation>
    <scope>NUCLEOTIDE SEQUENCE [LARGE SCALE GENOMIC DNA]</scope>
    <source>
        <strain evidence="9">ATCC 1015 / CBS 113.46 / FGSC A1144 / LSHB Ac4 / NCTC 3858a / NRRL 328 / USDA 3528.7</strain>
    </source>
</reference>
<evidence type="ECO:0000256" key="3">
    <source>
        <dbReference type="ARBA" id="ARBA00023015"/>
    </source>
</evidence>
<evidence type="ECO:0000313" key="9">
    <source>
        <dbReference type="Proteomes" id="UP000009038"/>
    </source>
</evidence>
<dbReference type="InterPro" id="IPR051089">
    <property type="entry name" value="prtT"/>
</dbReference>
<feature type="compositionally biased region" description="Polar residues" evidence="7">
    <location>
        <begin position="53"/>
        <end position="63"/>
    </location>
</feature>
<keyword evidence="5" id="KW-0804">Transcription</keyword>
<accession>G3YFK9</accession>
<evidence type="ECO:0000256" key="5">
    <source>
        <dbReference type="ARBA" id="ARBA00023163"/>
    </source>
</evidence>
<dbReference type="STRING" id="380704.G3YFK9"/>
<evidence type="ECO:0000313" key="8">
    <source>
        <dbReference type="EMBL" id="EHA18474.1"/>
    </source>
</evidence>
<name>G3YFK9_ASPNA</name>
<dbReference type="HOGENOM" id="CLU_006524_12_1_1"/>
<sequence>MAGVYRAPFHPSYLLAVSSACARNSTPSVTRKSPAVMAHLVQSELSRPRGRYSNGSSKDTVQSPRGYGELRTVSLSERPDCLVGLLVLDANGWGKSVISQKPEAQMEGPRERARTGRLLTKHRRIDLLEAKVDQLLATSVSPSLRGNSTANGSPASTVSQSKDAIDKGLLTVEAANMLLNEFRTTLMPHCPFVVVPPQTSAESLRKDKPFLFLTILTATLYDNMPLQRMLEKEVKKKVSDCMIYDGPISFEVLQGLLVHIACIITDLQLDRAHEYRLWRTRVNFNPEEHKESVSWGHDERRAVLGIFYFASSYYLLGLTACSVSQILHKQCTFPYMPYFDDCCKLLATDAEYASDQHLLHIVQLQRLSERITFISSQNILGTHGPGSSSERSFREMKLELEQYRASLPCPLNENNILYMQYYTAELYLCQISLFDHKPSTQSPRREVPFQIEALRMGLIAAKALLDHYVCLPLRSEMAFNNAIWIQIGFALTLACKLVVAASEPSIQPHTAELCRALDISSMLSRCILRIQALVTSSLDASGDRDVFYHYEQRLKRVQWWFGNRMLSKNKNDSIQPAVQPTDDMSSSTAENSHVESSQLPLDGLNDYTMIPPEVYDMQWPGFFPDATIDEILVDWMEYTKASEQR</sequence>
<dbReference type="Proteomes" id="UP000009038">
    <property type="component" value="Unassembled WGS sequence"/>
</dbReference>
<keyword evidence="3" id="KW-0805">Transcription regulation</keyword>
<dbReference type="EMBL" id="ACJE01000021">
    <property type="protein sequence ID" value="EHA18474.1"/>
    <property type="molecule type" value="Genomic_DNA"/>
</dbReference>
<dbReference type="PROSITE" id="PS51257">
    <property type="entry name" value="PROKAR_LIPOPROTEIN"/>
    <property type="match status" value="1"/>
</dbReference>
<dbReference type="OrthoDB" id="5226580at2759"/>
<dbReference type="AlphaFoldDB" id="G3YFK9"/>
<feature type="region of interest" description="Disordered" evidence="7">
    <location>
        <begin position="572"/>
        <end position="600"/>
    </location>
</feature>
<dbReference type="GO" id="GO:0005634">
    <property type="term" value="C:nucleus"/>
    <property type="evidence" value="ECO:0007669"/>
    <property type="project" value="UniProtKB-SubCell"/>
</dbReference>
<keyword evidence="4" id="KW-0238">DNA-binding</keyword>
<dbReference type="GO" id="GO:0000981">
    <property type="term" value="F:DNA-binding transcription factor activity, RNA polymerase II-specific"/>
    <property type="evidence" value="ECO:0007669"/>
    <property type="project" value="TreeGrafter"/>
</dbReference>